<dbReference type="AlphaFoldDB" id="A0A4Q7NZ94"/>
<dbReference type="EMBL" id="SGXE01000003">
    <property type="protein sequence ID" value="RZS92644.1"/>
    <property type="molecule type" value="Genomic_DNA"/>
</dbReference>
<dbReference type="OrthoDB" id="1162179at2"/>
<reference evidence="1 2" key="1">
    <citation type="submission" date="2019-02" db="EMBL/GenBank/DDBJ databases">
        <title>Genomic Encyclopedia of Type Strains, Phase IV (KMG-IV): sequencing the most valuable type-strain genomes for metagenomic binning, comparative biology and taxonomic classification.</title>
        <authorList>
            <person name="Goeker M."/>
        </authorList>
    </citation>
    <scope>NUCLEOTIDE SEQUENCE [LARGE SCALE GENOMIC DNA]</scope>
    <source>
        <strain evidence="1 2">DSM 17196</strain>
    </source>
</reference>
<comment type="caution">
    <text evidence="1">The sequence shown here is derived from an EMBL/GenBank/DDBJ whole genome shotgun (WGS) entry which is preliminary data.</text>
</comment>
<keyword evidence="2" id="KW-1185">Reference proteome</keyword>
<evidence type="ECO:0008006" key="3">
    <source>
        <dbReference type="Google" id="ProtNLM"/>
    </source>
</evidence>
<dbReference type="InterPro" id="IPR034660">
    <property type="entry name" value="DinB/YfiT-like"/>
</dbReference>
<dbReference type="SUPFAM" id="SSF109854">
    <property type="entry name" value="DinB/YfiT-like putative metalloenzymes"/>
    <property type="match status" value="1"/>
</dbReference>
<dbReference type="Gene3D" id="1.20.120.450">
    <property type="entry name" value="dinb family like domain"/>
    <property type="match status" value="1"/>
</dbReference>
<dbReference type="RefSeq" id="WP_130287316.1">
    <property type="nucleotide sequence ID" value="NZ_SGXE01000003.1"/>
</dbReference>
<protein>
    <recommendedName>
        <fullName evidence="3">DinB family protein</fullName>
    </recommendedName>
</protein>
<sequence length="169" mass="18725">MNDLIIPAINQNLNKAITLITKISPAIYQDTSVGPYHSSIGSHMRHLLDFFLCITNGLDANDINLIQRSRDEGVATHKEKALTLLYDLQATLISYSDMPSNCLIKVTDDMGQGAVTVHYTLESILLHANSHLIHHFAAIGYILNVLDEDLKIPGFGYNPTTPDQKRKGI</sequence>
<organism evidence="1 2">
    <name type="scientific">Aquimarina brevivitae</name>
    <dbReference type="NCBI Taxonomy" id="323412"/>
    <lineage>
        <taxon>Bacteria</taxon>
        <taxon>Pseudomonadati</taxon>
        <taxon>Bacteroidota</taxon>
        <taxon>Flavobacteriia</taxon>
        <taxon>Flavobacteriales</taxon>
        <taxon>Flavobacteriaceae</taxon>
        <taxon>Aquimarina</taxon>
    </lineage>
</organism>
<proteinExistence type="predicted"/>
<evidence type="ECO:0000313" key="1">
    <source>
        <dbReference type="EMBL" id="RZS92644.1"/>
    </source>
</evidence>
<dbReference type="Proteomes" id="UP000292262">
    <property type="component" value="Unassembled WGS sequence"/>
</dbReference>
<accession>A0A4Q7NZ94</accession>
<gene>
    <name evidence="1" type="ORF">EV197_2782</name>
</gene>
<name>A0A4Q7NZ94_9FLAO</name>
<evidence type="ECO:0000313" key="2">
    <source>
        <dbReference type="Proteomes" id="UP000292262"/>
    </source>
</evidence>